<keyword evidence="4 7" id="KW-0274">FAD</keyword>
<feature type="domain" description="Acyl-CoA dehydrogenase/oxidase C-terminal" evidence="8">
    <location>
        <begin position="231"/>
        <end position="379"/>
    </location>
</feature>
<dbReference type="GO" id="GO:0050660">
    <property type="term" value="F:flavin adenine dinucleotide binding"/>
    <property type="evidence" value="ECO:0007669"/>
    <property type="project" value="InterPro"/>
</dbReference>
<protein>
    <submittedName>
        <fullName evidence="11">Long-chain specific acyl-CoA dehydrogenase, mitochondrial</fullName>
        <ecNumber evidence="11">1.3.8.8</ecNumber>
    </submittedName>
</protein>
<keyword evidence="3 7" id="KW-0285">Flavoprotein</keyword>
<dbReference type="Gene3D" id="2.40.110.10">
    <property type="entry name" value="Butyryl-CoA Dehydrogenase, subunit A, domain 2"/>
    <property type="match status" value="1"/>
</dbReference>
<dbReference type="Pfam" id="PF00441">
    <property type="entry name" value="Acyl-CoA_dh_1"/>
    <property type="match status" value="1"/>
</dbReference>
<gene>
    <name evidence="11" type="primary">ACADL</name>
    <name evidence="11" type="ORF">MHPYR_10126</name>
</gene>
<dbReference type="InterPro" id="IPR037069">
    <property type="entry name" value="AcylCoA_DH/ox_N_sf"/>
</dbReference>
<dbReference type="Gene3D" id="1.20.140.10">
    <property type="entry name" value="Butyryl-CoA Dehydrogenase, subunit A, domain 3"/>
    <property type="match status" value="1"/>
</dbReference>
<dbReference type="PANTHER" id="PTHR43884:SF12">
    <property type="entry name" value="ISOVALERYL-COA DEHYDROGENASE, MITOCHONDRIAL-RELATED"/>
    <property type="match status" value="1"/>
</dbReference>
<dbReference type="AlphaFoldDB" id="A0A1Y5NVK7"/>
<dbReference type="InterPro" id="IPR046373">
    <property type="entry name" value="Acyl-CoA_Oxase/DH_mid-dom_sf"/>
</dbReference>
<dbReference type="InterPro" id="IPR006089">
    <property type="entry name" value="Acyl-CoA_DH_CS"/>
</dbReference>
<dbReference type="InterPro" id="IPR013786">
    <property type="entry name" value="AcylCoA_DH/ox_N"/>
</dbReference>
<evidence type="ECO:0000256" key="4">
    <source>
        <dbReference type="ARBA" id="ARBA00022827"/>
    </source>
</evidence>
<dbReference type="InterPro" id="IPR036250">
    <property type="entry name" value="AcylCo_DH-like_C"/>
</dbReference>
<evidence type="ECO:0000256" key="5">
    <source>
        <dbReference type="ARBA" id="ARBA00023002"/>
    </source>
</evidence>
<dbReference type="PROSITE" id="PS00072">
    <property type="entry name" value="ACYL_COA_DH_1"/>
    <property type="match status" value="1"/>
</dbReference>
<dbReference type="EMBL" id="FLQS01000001">
    <property type="protein sequence ID" value="SBS70414.1"/>
    <property type="molecule type" value="Genomic_DNA"/>
</dbReference>
<dbReference type="FunFam" id="1.20.140.10:FF:000001">
    <property type="entry name" value="Acyl-CoA dehydrogenase"/>
    <property type="match status" value="1"/>
</dbReference>
<evidence type="ECO:0000313" key="11">
    <source>
        <dbReference type="EMBL" id="SBS70414.1"/>
    </source>
</evidence>
<evidence type="ECO:0000259" key="10">
    <source>
        <dbReference type="Pfam" id="PF02771"/>
    </source>
</evidence>
<keyword evidence="5 7" id="KW-0560">Oxidoreductase</keyword>
<dbReference type="InterPro" id="IPR009075">
    <property type="entry name" value="AcylCo_DH/oxidase_C"/>
</dbReference>
<sequence length="390" mass="42308">MQRVHYDDDHLAFGELAGSFAAKEIAPHIELWEDAGIAPRHVFAAAGAIGLLGFAAPEEFGGLGTKDFRYNQILIERCMAAHAGNVGLSFAVHNDICLPYLAEVGDATQRQRWLPGFVRGELIAAIAMTEPGAGSDVAAIRTSGVDAGDHFIVNGAKTFITNGQNADLVITAVRTSQDRHKGLTLMVVERGMPGFERGRNLDKLGLHCQDTSELSFTDVAVPKANVLGEVGRGFEYLMRNLPQERMQIAVGSLGRARAALQWTIDYVRERVAFGKPIGALQNTRFALADAATEVSVAESFIDRCVIQLNAGLLTPADAAKAKLWATEMEFRVLDGCQQLFGGYGYMREYPIARASVDARVTRVYGGTSEIMREIIGRDLALDPKRTKASP</sequence>
<feature type="domain" description="Acyl-CoA dehydrogenase/oxidase N-terminal" evidence="10">
    <location>
        <begin position="8"/>
        <end position="121"/>
    </location>
</feature>
<dbReference type="FunFam" id="2.40.110.10:FF:000002">
    <property type="entry name" value="Acyl-CoA dehydrogenase fadE12"/>
    <property type="match status" value="1"/>
</dbReference>
<dbReference type="PROSITE" id="PS00073">
    <property type="entry name" value="ACYL_COA_DH_2"/>
    <property type="match status" value="1"/>
</dbReference>
<dbReference type="Gene3D" id="1.10.540.10">
    <property type="entry name" value="Acyl-CoA dehydrogenase/oxidase, N-terminal domain"/>
    <property type="match status" value="1"/>
</dbReference>
<reference evidence="11" key="1">
    <citation type="submission" date="2016-03" db="EMBL/GenBank/DDBJ databases">
        <authorList>
            <person name="Ploux O."/>
        </authorList>
    </citation>
    <scope>NUCLEOTIDE SEQUENCE</scope>
    <source>
        <strain evidence="11">UC10</strain>
    </source>
</reference>
<evidence type="ECO:0000259" key="9">
    <source>
        <dbReference type="Pfam" id="PF02770"/>
    </source>
</evidence>
<comment type="cofactor">
    <cofactor evidence="1 7">
        <name>FAD</name>
        <dbReference type="ChEBI" id="CHEBI:57692"/>
    </cofactor>
</comment>
<dbReference type="PANTHER" id="PTHR43884">
    <property type="entry name" value="ACYL-COA DEHYDROGENASE"/>
    <property type="match status" value="1"/>
</dbReference>
<dbReference type="SUPFAM" id="SSF56645">
    <property type="entry name" value="Acyl-CoA dehydrogenase NM domain-like"/>
    <property type="match status" value="1"/>
</dbReference>
<dbReference type="Pfam" id="PF02770">
    <property type="entry name" value="Acyl-CoA_dh_M"/>
    <property type="match status" value="1"/>
</dbReference>
<name>A0A1Y5NVK7_9MYCO</name>
<dbReference type="EC" id="1.3.8.8" evidence="11"/>
<dbReference type="InterPro" id="IPR006091">
    <property type="entry name" value="Acyl-CoA_Oxase/DH_mid-dom"/>
</dbReference>
<organism evidence="11">
    <name type="scientific">uncultured Mycobacterium sp</name>
    <dbReference type="NCBI Taxonomy" id="171292"/>
    <lineage>
        <taxon>Bacteria</taxon>
        <taxon>Bacillati</taxon>
        <taxon>Actinomycetota</taxon>
        <taxon>Actinomycetes</taxon>
        <taxon>Mycobacteriales</taxon>
        <taxon>Mycobacteriaceae</taxon>
        <taxon>Mycobacterium</taxon>
        <taxon>environmental samples</taxon>
    </lineage>
</organism>
<evidence type="ECO:0000256" key="1">
    <source>
        <dbReference type="ARBA" id="ARBA00001974"/>
    </source>
</evidence>
<evidence type="ECO:0000259" key="8">
    <source>
        <dbReference type="Pfam" id="PF00441"/>
    </source>
</evidence>
<feature type="domain" description="Acyl-CoA oxidase/dehydrogenase middle" evidence="9">
    <location>
        <begin position="125"/>
        <end position="219"/>
    </location>
</feature>
<dbReference type="GO" id="GO:0004466">
    <property type="term" value="F:long-chain fatty acyl-CoA dehydrogenase activity"/>
    <property type="evidence" value="ECO:0007669"/>
    <property type="project" value="UniProtKB-EC"/>
</dbReference>
<evidence type="ECO:0000256" key="2">
    <source>
        <dbReference type="ARBA" id="ARBA00009347"/>
    </source>
</evidence>
<proteinExistence type="inferred from homology"/>
<dbReference type="InterPro" id="IPR009100">
    <property type="entry name" value="AcylCoA_DH/oxidase_NM_dom_sf"/>
</dbReference>
<dbReference type="Pfam" id="PF02771">
    <property type="entry name" value="Acyl-CoA_dh_N"/>
    <property type="match status" value="1"/>
</dbReference>
<comment type="similarity">
    <text evidence="2 7">Belongs to the acyl-CoA dehydrogenase family.</text>
</comment>
<evidence type="ECO:0000256" key="7">
    <source>
        <dbReference type="RuleBase" id="RU362125"/>
    </source>
</evidence>
<evidence type="ECO:0000256" key="6">
    <source>
        <dbReference type="ARBA" id="ARBA00052546"/>
    </source>
</evidence>
<dbReference type="SUPFAM" id="SSF47203">
    <property type="entry name" value="Acyl-CoA dehydrogenase C-terminal domain-like"/>
    <property type="match status" value="1"/>
</dbReference>
<accession>A0A1Y5NVK7</accession>
<comment type="catalytic activity">
    <reaction evidence="6">
        <text>a 2,3-saturated acyl-CoA + A = a 2,3-dehydroacyl-CoA + AH2</text>
        <dbReference type="Rhea" id="RHEA:48608"/>
        <dbReference type="ChEBI" id="CHEBI:13193"/>
        <dbReference type="ChEBI" id="CHEBI:17499"/>
        <dbReference type="ChEBI" id="CHEBI:60015"/>
        <dbReference type="ChEBI" id="CHEBI:65111"/>
    </reaction>
</comment>
<evidence type="ECO:0000256" key="3">
    <source>
        <dbReference type="ARBA" id="ARBA00022630"/>
    </source>
</evidence>